<evidence type="ECO:0000313" key="1">
    <source>
        <dbReference type="EMBL" id="WIV60531.1"/>
    </source>
</evidence>
<dbReference type="EMBL" id="CP127173">
    <property type="protein sequence ID" value="WIV60531.1"/>
    <property type="molecule type" value="Genomic_DNA"/>
</dbReference>
<dbReference type="Proteomes" id="UP001227101">
    <property type="component" value="Chromosome"/>
</dbReference>
<accession>A0ABY8XY05</accession>
<gene>
    <name evidence="1" type="ORF">QP939_18965</name>
</gene>
<dbReference type="SUPFAM" id="SSF159894">
    <property type="entry name" value="YgaC/TfoX-N like"/>
    <property type="match status" value="1"/>
</dbReference>
<evidence type="ECO:0000313" key="2">
    <source>
        <dbReference type="Proteomes" id="UP001227101"/>
    </source>
</evidence>
<organism evidence="1 2">
    <name type="scientific">Amycolatopsis nalaikhensis</name>
    <dbReference type="NCBI Taxonomy" id="715472"/>
    <lineage>
        <taxon>Bacteria</taxon>
        <taxon>Bacillati</taxon>
        <taxon>Actinomycetota</taxon>
        <taxon>Actinomycetes</taxon>
        <taxon>Pseudonocardiales</taxon>
        <taxon>Pseudonocardiaceae</taxon>
        <taxon>Amycolatopsis</taxon>
    </lineage>
</organism>
<keyword evidence="2" id="KW-1185">Reference proteome</keyword>
<reference evidence="1 2" key="1">
    <citation type="submission" date="2023-06" db="EMBL/GenBank/DDBJ databases">
        <authorList>
            <person name="Oyuntsetseg B."/>
            <person name="Kim S.B."/>
        </authorList>
    </citation>
    <scope>NUCLEOTIDE SEQUENCE [LARGE SCALE GENOMIC DNA]</scope>
    <source>
        <strain evidence="1 2">2-2</strain>
    </source>
</reference>
<proteinExistence type="predicted"/>
<name>A0ABY8XY05_9PSEU</name>
<evidence type="ECO:0008006" key="3">
    <source>
        <dbReference type="Google" id="ProtNLM"/>
    </source>
</evidence>
<dbReference type="RefSeq" id="WP_285458108.1">
    <property type="nucleotide sequence ID" value="NZ_CP127173.1"/>
</dbReference>
<sequence>MSPEQRFEDLVDEFTGRPGITPPGATGGFGRSALRAHGRIFAMFVRGRLVLKLPRARVDELVDGGHGVRFDANKGTPMKEWLALDPGSTLSWSALAEEALEFVGRK</sequence>
<protein>
    <recommendedName>
        <fullName evidence="3">TfoX N-terminal domain-containing protein</fullName>
    </recommendedName>
</protein>